<evidence type="ECO:0000256" key="1">
    <source>
        <dbReference type="ARBA" id="ARBA00023239"/>
    </source>
</evidence>
<evidence type="ECO:0008006" key="4">
    <source>
        <dbReference type="Google" id="ProtNLM"/>
    </source>
</evidence>
<dbReference type="Gene3D" id="3.20.20.70">
    <property type="entry name" value="Aldolase class I"/>
    <property type="match status" value="1"/>
</dbReference>
<dbReference type="GO" id="GO:0016829">
    <property type="term" value="F:lyase activity"/>
    <property type="evidence" value="ECO:0007669"/>
    <property type="project" value="UniProtKB-KW"/>
</dbReference>
<name>A0A3M8DTX4_9BACL</name>
<comment type="caution">
    <text evidence="2">The sequence shown here is derived from an EMBL/GenBank/DDBJ whole genome shotgun (WGS) entry which is preliminary data.</text>
</comment>
<gene>
    <name evidence="2" type="ORF">EDM56_02390</name>
</gene>
<dbReference type="OrthoDB" id="9782828at2"/>
<dbReference type="SUPFAM" id="SSF51569">
    <property type="entry name" value="Aldolase"/>
    <property type="match status" value="1"/>
</dbReference>
<evidence type="ECO:0000313" key="2">
    <source>
        <dbReference type="EMBL" id="RNB91628.1"/>
    </source>
</evidence>
<dbReference type="EMBL" id="RHHQ01000004">
    <property type="protein sequence ID" value="RNB91628.1"/>
    <property type="molecule type" value="Genomic_DNA"/>
</dbReference>
<keyword evidence="3" id="KW-1185">Reference proteome</keyword>
<evidence type="ECO:0000313" key="3">
    <source>
        <dbReference type="Proteomes" id="UP000271031"/>
    </source>
</evidence>
<organism evidence="2 3">
    <name type="scientific">Brevibacillus fluminis</name>
    <dbReference type="NCBI Taxonomy" id="511487"/>
    <lineage>
        <taxon>Bacteria</taxon>
        <taxon>Bacillati</taxon>
        <taxon>Bacillota</taxon>
        <taxon>Bacilli</taxon>
        <taxon>Bacillales</taxon>
        <taxon>Paenibacillaceae</taxon>
        <taxon>Brevibacillus</taxon>
    </lineage>
</organism>
<sequence length="75" mass="8148">MARLRVIYTGRLTRIATAHRKLLSIMKARFAAPGPSPVKAALNLKGINVGDVRIPMVPLIAEETNTLQSVLQQLG</sequence>
<reference evidence="2 3" key="1">
    <citation type="submission" date="2018-10" db="EMBL/GenBank/DDBJ databases">
        <title>Phylogenomics of Brevibacillus.</title>
        <authorList>
            <person name="Dunlap C."/>
        </authorList>
    </citation>
    <scope>NUCLEOTIDE SEQUENCE [LARGE SCALE GENOMIC DNA]</scope>
    <source>
        <strain evidence="2 3">JCM 15716</strain>
    </source>
</reference>
<dbReference type="Pfam" id="PF00701">
    <property type="entry name" value="DHDPS"/>
    <property type="match status" value="1"/>
</dbReference>
<dbReference type="Proteomes" id="UP000271031">
    <property type="component" value="Unassembled WGS sequence"/>
</dbReference>
<proteinExistence type="predicted"/>
<dbReference type="InterPro" id="IPR002220">
    <property type="entry name" value="DapA-like"/>
</dbReference>
<protein>
    <recommendedName>
        <fullName evidence="4">4-hydroxy-tetrahydrodipicolinate synthase</fullName>
    </recommendedName>
</protein>
<accession>A0A3M8DTX4</accession>
<dbReference type="InterPro" id="IPR013785">
    <property type="entry name" value="Aldolase_TIM"/>
</dbReference>
<keyword evidence="1" id="KW-0456">Lyase</keyword>
<dbReference type="AlphaFoldDB" id="A0A3M8DTX4"/>